<dbReference type="EMBL" id="JAUCMV010000002">
    <property type="protein sequence ID" value="KAK0419285.1"/>
    <property type="molecule type" value="Genomic_DNA"/>
</dbReference>
<keyword evidence="1" id="KW-1133">Transmembrane helix</keyword>
<keyword evidence="1" id="KW-0472">Membrane</keyword>
<feature type="domain" description="Peptidase M16 N-terminal" evidence="2">
    <location>
        <begin position="104"/>
        <end position="194"/>
    </location>
</feature>
<evidence type="ECO:0000259" key="2">
    <source>
        <dbReference type="Pfam" id="PF00675"/>
    </source>
</evidence>
<dbReference type="Proteomes" id="UP001175271">
    <property type="component" value="Unassembled WGS sequence"/>
</dbReference>
<dbReference type="SUPFAM" id="SSF63411">
    <property type="entry name" value="LuxS/MPP-like metallohydrolase"/>
    <property type="match status" value="4"/>
</dbReference>
<dbReference type="PANTHER" id="PTHR43016:SF16">
    <property type="entry name" value="METALLOPROTEASE, PUTATIVE (AFU_ORTHOLOGUE AFUA_4G07610)-RELATED"/>
    <property type="match status" value="1"/>
</dbReference>
<sequence length="1047" mass="117888">MTASGRRCEVPYWAISILIIVSFLLIAIFCAFGYFLFFGPQLHLVLGGTAPQKAKRETWKTVADTKIADDVPLIVYQSKRSKLRVAVASVPGPMVRGVISFVTETDSDDGLPHTLEHLVFMGSRSYPYKGILDVLANLCLASGTNAWTGQDHTAYTLNTVGFQGFLKVLPVYIDHVLDPTLTDAQFMTEVHHVNGKGEDAGVVYSEMQNFESDMAAMVKWARQKAMYPRGSGYSVETGGRLANLRNSTTNDKVRDFHKTFYHLNNMMIIVLGVVDHEELLSTVDHSERHYLSNIPEDFHRPFSSASPPLDESKTIRIETPSDDASTGIVEVVWFGPRAVDYYESSALDVLFDYLKETASSPLSRDFVQLEDPYASSVTVTNIEQEHCALVMDFKGVPVDKLDSVVDRFLHKTLAEHEDESKFDMDRMGFLIKQTLQKALEMMESDPKEVIYTILITHQVYGNQENFGDLAERVNFNETLIKLGAENATFWRDLMQKYFSKPYVCVIGQPSEQMVEVIRERETMRVQDQREELGEEGLRNCEEDINEANHENHENVPNREQIEQVMVKELEDFNDIEVTVTHNLANKDAISPLVQNVPTTAYLHDIPSKFIEVHALIDTAHLPYELRKYLGLYCSTIFQSSAMIDGVITSFKDVAVFATKEIVSQTCERGFGYDYDRLLHVKIKVEAHQISRAAKWLRIYLNEVVFEPDRVAIILSLLASSADERKRDGEIVLQTMHTQMVSREGSNLFLDNLITLQKFHEHLLSRMQNDSAADVMQKLNELRSSIATSPINVHIACDRSLVEGIDSGTAEIWAFLGRPGVPAGKINVVPGESLQEDRFEGGLQRVVALGASESAFLRQSALFPQDWSGDAVVETMLLAQYLSQLEGPLYKGVRGRGLAYTVFVEADPDKNLIFVTMHRCSQVVQAYQATKAIVGDLLANRSVEEFAFEGAKRSLICELYTKRDSIQNSLKESILDVYRNAGDIQHIVKRIWETTPEAMFAKGGPFLEALFDDSKRVRSVVVPPSRIGDVQKNFEGIEVIEFGKLQIE</sequence>
<keyword evidence="5" id="KW-1185">Reference proteome</keyword>
<reference evidence="4" key="1">
    <citation type="submission" date="2023-06" db="EMBL/GenBank/DDBJ databases">
        <title>Genomic analysis of the entomopathogenic nematode Steinernema hermaphroditum.</title>
        <authorList>
            <person name="Schwarz E.M."/>
            <person name="Heppert J.K."/>
            <person name="Baniya A."/>
            <person name="Schwartz H.T."/>
            <person name="Tan C.-H."/>
            <person name="Antoshechkin I."/>
            <person name="Sternberg P.W."/>
            <person name="Goodrich-Blair H."/>
            <person name="Dillman A.R."/>
        </authorList>
    </citation>
    <scope>NUCLEOTIDE SEQUENCE</scope>
    <source>
        <strain evidence="4">PS9179</strain>
        <tissue evidence="4">Whole animal</tissue>
    </source>
</reference>
<comment type="caution">
    <text evidence="4">The sequence shown here is derived from an EMBL/GenBank/DDBJ whole genome shotgun (WGS) entry which is preliminary data.</text>
</comment>
<dbReference type="InterPro" id="IPR011249">
    <property type="entry name" value="Metalloenz_LuxS/M16"/>
</dbReference>
<proteinExistence type="predicted"/>
<dbReference type="AlphaFoldDB" id="A0AA39M3J7"/>
<accession>A0AA39M3J7</accession>
<feature type="domain" description="Peptidase M16 C-terminal" evidence="3">
    <location>
        <begin position="249"/>
        <end position="408"/>
    </location>
</feature>
<dbReference type="GO" id="GO:0046872">
    <property type="term" value="F:metal ion binding"/>
    <property type="evidence" value="ECO:0007669"/>
    <property type="project" value="InterPro"/>
</dbReference>
<keyword evidence="1" id="KW-0812">Transmembrane</keyword>
<dbReference type="Pfam" id="PF05193">
    <property type="entry name" value="Peptidase_M16_C"/>
    <property type="match status" value="1"/>
</dbReference>
<evidence type="ECO:0000313" key="4">
    <source>
        <dbReference type="EMBL" id="KAK0419285.1"/>
    </source>
</evidence>
<name>A0AA39M3J7_9BILA</name>
<dbReference type="FunFam" id="3.30.830.10:FF:000031">
    <property type="entry name" value="Putative zinc metalloprotease"/>
    <property type="match status" value="1"/>
</dbReference>
<dbReference type="FunFam" id="3.30.830.10:FF:000015">
    <property type="entry name" value="Putative zinc metalloprotease"/>
    <property type="match status" value="1"/>
</dbReference>
<evidence type="ECO:0008006" key="6">
    <source>
        <dbReference type="Google" id="ProtNLM"/>
    </source>
</evidence>
<dbReference type="InterPro" id="IPR007863">
    <property type="entry name" value="Peptidase_M16_C"/>
</dbReference>
<evidence type="ECO:0000259" key="3">
    <source>
        <dbReference type="Pfam" id="PF05193"/>
    </source>
</evidence>
<evidence type="ECO:0000313" key="5">
    <source>
        <dbReference type="Proteomes" id="UP001175271"/>
    </source>
</evidence>
<dbReference type="Gene3D" id="3.30.830.10">
    <property type="entry name" value="Metalloenzyme, LuxS/M16 peptidase-like"/>
    <property type="match status" value="4"/>
</dbReference>
<evidence type="ECO:0000256" key="1">
    <source>
        <dbReference type="SAM" id="Phobius"/>
    </source>
</evidence>
<dbReference type="InterPro" id="IPR011765">
    <property type="entry name" value="Pept_M16_N"/>
</dbReference>
<feature type="transmembrane region" description="Helical" evidence="1">
    <location>
        <begin position="12"/>
        <end position="37"/>
    </location>
</feature>
<dbReference type="PANTHER" id="PTHR43016">
    <property type="entry name" value="PRESEQUENCE PROTEASE"/>
    <property type="match status" value="1"/>
</dbReference>
<organism evidence="4 5">
    <name type="scientific">Steinernema hermaphroditum</name>
    <dbReference type="NCBI Taxonomy" id="289476"/>
    <lineage>
        <taxon>Eukaryota</taxon>
        <taxon>Metazoa</taxon>
        <taxon>Ecdysozoa</taxon>
        <taxon>Nematoda</taxon>
        <taxon>Chromadorea</taxon>
        <taxon>Rhabditida</taxon>
        <taxon>Tylenchina</taxon>
        <taxon>Panagrolaimomorpha</taxon>
        <taxon>Strongyloidoidea</taxon>
        <taxon>Steinernematidae</taxon>
        <taxon>Steinernema</taxon>
    </lineage>
</organism>
<protein>
    <recommendedName>
        <fullName evidence="6">Peptidase M16 N-terminal domain-containing protein</fullName>
    </recommendedName>
</protein>
<dbReference type="Pfam" id="PF00675">
    <property type="entry name" value="Peptidase_M16"/>
    <property type="match status" value="1"/>
</dbReference>
<gene>
    <name evidence="4" type="ORF">QR680_014062</name>
</gene>